<feature type="compositionally biased region" description="Polar residues" evidence="1">
    <location>
        <begin position="12"/>
        <end position="21"/>
    </location>
</feature>
<proteinExistence type="predicted"/>
<evidence type="ECO:0000256" key="1">
    <source>
        <dbReference type="SAM" id="MobiDB-lite"/>
    </source>
</evidence>
<organism evidence="2 3">
    <name type="scientific">Candidatus Viridilinea mediisalina</name>
    <dbReference type="NCBI Taxonomy" id="2024553"/>
    <lineage>
        <taxon>Bacteria</taxon>
        <taxon>Bacillati</taxon>
        <taxon>Chloroflexota</taxon>
        <taxon>Chloroflexia</taxon>
        <taxon>Chloroflexales</taxon>
        <taxon>Chloroflexineae</taxon>
        <taxon>Oscillochloridaceae</taxon>
        <taxon>Candidatus Viridilinea</taxon>
    </lineage>
</organism>
<dbReference type="EMBL" id="NQWI01000001">
    <property type="protein sequence ID" value="PDW05040.1"/>
    <property type="molecule type" value="Genomic_DNA"/>
</dbReference>
<evidence type="ECO:0000313" key="3">
    <source>
        <dbReference type="Proteomes" id="UP000220527"/>
    </source>
</evidence>
<reference evidence="3" key="1">
    <citation type="submission" date="2017-08" db="EMBL/GenBank/DDBJ databases">
        <authorList>
            <person name="Grouzdev D.S."/>
            <person name="Gaisin V.A."/>
            <person name="Rysina M.S."/>
            <person name="Gorlenko V.M."/>
        </authorList>
    </citation>
    <scope>NUCLEOTIDE SEQUENCE [LARGE SCALE GENOMIC DNA]</scope>
    <source>
        <strain evidence="3">Kir15-3F</strain>
    </source>
</reference>
<keyword evidence="3" id="KW-1185">Reference proteome</keyword>
<accession>A0A2A6RQ78</accession>
<protein>
    <submittedName>
        <fullName evidence="2">Uncharacterized protein</fullName>
    </submittedName>
</protein>
<name>A0A2A6RQ78_9CHLR</name>
<sequence length="97" mass="10227">MRPDLLRPPQAASPTGTSQQPASALDRARAALQAAAWEEAAAALNEAAQSDNDPAVRALLDEACQLPAFVALDVLGKIRRDDGSPALDAAMLVFIRY</sequence>
<comment type="caution">
    <text evidence="2">The sequence shown here is derived from an EMBL/GenBank/DDBJ whole genome shotgun (WGS) entry which is preliminary data.</text>
</comment>
<dbReference type="AlphaFoldDB" id="A0A2A6RQ78"/>
<evidence type="ECO:0000313" key="2">
    <source>
        <dbReference type="EMBL" id="PDW05040.1"/>
    </source>
</evidence>
<feature type="region of interest" description="Disordered" evidence="1">
    <location>
        <begin position="1"/>
        <end position="25"/>
    </location>
</feature>
<gene>
    <name evidence="2" type="ORF">CJ255_00165</name>
</gene>
<dbReference type="Proteomes" id="UP000220527">
    <property type="component" value="Unassembled WGS sequence"/>
</dbReference>